<organism evidence="2 3">
    <name type="scientific">Actinokineospora bangkokensis</name>
    <dbReference type="NCBI Taxonomy" id="1193682"/>
    <lineage>
        <taxon>Bacteria</taxon>
        <taxon>Bacillati</taxon>
        <taxon>Actinomycetota</taxon>
        <taxon>Actinomycetes</taxon>
        <taxon>Pseudonocardiales</taxon>
        <taxon>Pseudonocardiaceae</taxon>
        <taxon>Actinokineospora</taxon>
    </lineage>
</organism>
<evidence type="ECO:0000256" key="1">
    <source>
        <dbReference type="SAM" id="MobiDB-lite"/>
    </source>
</evidence>
<name>A0A1Q9LGV0_9PSEU</name>
<dbReference type="OrthoDB" id="3394231at2"/>
<reference evidence="2 3" key="1">
    <citation type="submission" date="2016-10" db="EMBL/GenBank/DDBJ databases">
        <title>The Draft Genome Sequence of Actinokineospora bangkokensis 44EHWT reveals the biosynthetic pathway of antifungal compounds Thailandins with unusual extender unit butylmalonyl-CoA.</title>
        <authorList>
            <person name="Greule A."/>
            <person name="Intra B."/>
            <person name="Flemming S."/>
            <person name="Rommel M.G."/>
            <person name="Panbangred W."/>
            <person name="Bechthold A."/>
        </authorList>
    </citation>
    <scope>NUCLEOTIDE SEQUENCE [LARGE SCALE GENOMIC DNA]</scope>
    <source>
        <strain evidence="2 3">44EHW</strain>
    </source>
</reference>
<accession>A0A1Q9LGV0</accession>
<dbReference type="Proteomes" id="UP000186040">
    <property type="component" value="Unassembled WGS sequence"/>
</dbReference>
<gene>
    <name evidence="2" type="ORF">BJP25_26605</name>
</gene>
<evidence type="ECO:0000313" key="3">
    <source>
        <dbReference type="Proteomes" id="UP000186040"/>
    </source>
</evidence>
<comment type="caution">
    <text evidence="2">The sequence shown here is derived from an EMBL/GenBank/DDBJ whole genome shotgun (WGS) entry which is preliminary data.</text>
</comment>
<protein>
    <submittedName>
        <fullName evidence="2">Uncharacterized protein</fullName>
    </submittedName>
</protein>
<dbReference type="AlphaFoldDB" id="A0A1Q9LGV0"/>
<sequence length="110" mass="12205">MSSHEISRDGVTLHVQLGDSSPGEVENADAWVTVPDGSTWTITFLTYAELGRLLAWWERTGESLSGLYFTCPDLVLTTRPGVEPLFEAVREMVARGEHESVLIRSDPLDE</sequence>
<feature type="region of interest" description="Disordered" evidence="1">
    <location>
        <begin position="1"/>
        <end position="24"/>
    </location>
</feature>
<dbReference type="EMBL" id="MKQR01000025">
    <property type="protein sequence ID" value="OLR91246.1"/>
    <property type="molecule type" value="Genomic_DNA"/>
</dbReference>
<keyword evidence="3" id="KW-1185">Reference proteome</keyword>
<dbReference type="RefSeq" id="WP_075976903.1">
    <property type="nucleotide sequence ID" value="NZ_MKQR01000025.1"/>
</dbReference>
<proteinExistence type="predicted"/>
<evidence type="ECO:0000313" key="2">
    <source>
        <dbReference type="EMBL" id="OLR91246.1"/>
    </source>
</evidence>